<dbReference type="Gene3D" id="3.30.750.24">
    <property type="entry name" value="STAS domain"/>
    <property type="match status" value="1"/>
</dbReference>
<dbReference type="OrthoDB" id="278639at2"/>
<gene>
    <name evidence="2" type="ORF">MED297_01995</name>
</gene>
<evidence type="ECO:0000313" key="3">
    <source>
        <dbReference type="Proteomes" id="UP000005953"/>
    </source>
</evidence>
<dbReference type="EMBL" id="AAOE01000033">
    <property type="protein sequence ID" value="EAR07732.1"/>
    <property type="molecule type" value="Genomic_DNA"/>
</dbReference>
<dbReference type="InterPro" id="IPR036513">
    <property type="entry name" value="STAS_dom_sf"/>
</dbReference>
<dbReference type="STRING" id="314283.MED297_01995"/>
<dbReference type="AlphaFoldDB" id="A4BJG0"/>
<proteinExistence type="predicted"/>
<dbReference type="CDD" id="cd07043">
    <property type="entry name" value="STAS_anti-anti-sigma_factors"/>
    <property type="match status" value="1"/>
</dbReference>
<dbReference type="PROSITE" id="PS50801">
    <property type="entry name" value="STAS"/>
    <property type="match status" value="1"/>
</dbReference>
<accession>A4BJG0</accession>
<evidence type="ECO:0000259" key="1">
    <source>
        <dbReference type="PROSITE" id="PS50801"/>
    </source>
</evidence>
<organism evidence="2 3">
    <name type="scientific">Reinekea blandensis MED297</name>
    <dbReference type="NCBI Taxonomy" id="314283"/>
    <lineage>
        <taxon>Bacteria</taxon>
        <taxon>Pseudomonadati</taxon>
        <taxon>Pseudomonadota</taxon>
        <taxon>Gammaproteobacteria</taxon>
        <taxon>Oceanospirillales</taxon>
        <taxon>Saccharospirillaceae</taxon>
        <taxon>Reinekea</taxon>
    </lineage>
</organism>
<comment type="caution">
    <text evidence="2">The sequence shown here is derived from an EMBL/GenBank/DDBJ whole genome shotgun (WGS) entry which is preliminary data.</text>
</comment>
<dbReference type="Proteomes" id="UP000005953">
    <property type="component" value="Unassembled WGS sequence"/>
</dbReference>
<dbReference type="InterPro" id="IPR002645">
    <property type="entry name" value="STAS_dom"/>
</dbReference>
<evidence type="ECO:0000313" key="2">
    <source>
        <dbReference type="EMBL" id="EAR07732.1"/>
    </source>
</evidence>
<name>A4BJG0_9GAMM</name>
<dbReference type="HOGENOM" id="CLU_115403_9_1_6"/>
<dbReference type="RefSeq" id="WP_008046940.1">
    <property type="nucleotide sequence ID" value="NZ_CH724153.1"/>
</dbReference>
<dbReference type="Pfam" id="PF01740">
    <property type="entry name" value="STAS"/>
    <property type="match status" value="1"/>
</dbReference>
<sequence length="95" mass="10638">MAKGDIALKLPERFDFNHYQTFTDDYQKALGNGSVTRLVLDFSTVVYLDSSAIGMINMMYKKAKDANKTVCIRGAKGVAYDLLKLANIQKLIPME</sequence>
<keyword evidence="3" id="KW-1185">Reference proteome</keyword>
<protein>
    <submittedName>
        <fullName evidence="2">SpoIIAA family protein</fullName>
    </submittedName>
</protein>
<dbReference type="SUPFAM" id="SSF52091">
    <property type="entry name" value="SpoIIaa-like"/>
    <property type="match status" value="1"/>
</dbReference>
<feature type="domain" description="STAS" evidence="1">
    <location>
        <begin position="1"/>
        <end position="95"/>
    </location>
</feature>
<reference evidence="2 3" key="1">
    <citation type="submission" date="2006-02" db="EMBL/GenBank/DDBJ databases">
        <authorList>
            <person name="Pinhassi J."/>
            <person name="Pedros-Alio C."/>
            <person name="Ferriera S."/>
            <person name="Johnson J."/>
            <person name="Kravitz S."/>
            <person name="Halpern A."/>
            <person name="Remington K."/>
            <person name="Beeson K."/>
            <person name="Tran B."/>
            <person name="Rogers Y.-H."/>
            <person name="Friedman R."/>
            <person name="Venter J.C."/>
        </authorList>
    </citation>
    <scope>NUCLEOTIDE SEQUENCE [LARGE SCALE GENOMIC DNA]</scope>
    <source>
        <strain evidence="2 3">MED297</strain>
    </source>
</reference>